<sequence length="134" mass="13861">MAPITINAILISTLFATFAGVNSAPTLHSRPSHKSSLHLARADAELVKQNAITAQGLNAKFATMSESDSCQDGQTACISNGFAQCVGSKWQVQACTGDLQCFALPLVNSQGTSLTCDTPEDAAARFQNAGVTGG</sequence>
<feature type="non-terminal residue" evidence="2">
    <location>
        <position position="134"/>
    </location>
</feature>
<reference evidence="2 3" key="1">
    <citation type="journal article" date="2019" name="Nat. Ecol. Evol.">
        <title>Megaphylogeny resolves global patterns of mushroom evolution.</title>
        <authorList>
            <person name="Varga T."/>
            <person name="Krizsan K."/>
            <person name="Foldi C."/>
            <person name="Dima B."/>
            <person name="Sanchez-Garcia M."/>
            <person name="Sanchez-Ramirez S."/>
            <person name="Szollosi G.J."/>
            <person name="Szarkandi J.G."/>
            <person name="Papp V."/>
            <person name="Albert L."/>
            <person name="Andreopoulos W."/>
            <person name="Angelini C."/>
            <person name="Antonin V."/>
            <person name="Barry K.W."/>
            <person name="Bougher N.L."/>
            <person name="Buchanan P."/>
            <person name="Buyck B."/>
            <person name="Bense V."/>
            <person name="Catcheside P."/>
            <person name="Chovatia M."/>
            <person name="Cooper J."/>
            <person name="Damon W."/>
            <person name="Desjardin D."/>
            <person name="Finy P."/>
            <person name="Geml J."/>
            <person name="Haridas S."/>
            <person name="Hughes K."/>
            <person name="Justo A."/>
            <person name="Karasinski D."/>
            <person name="Kautmanova I."/>
            <person name="Kiss B."/>
            <person name="Kocsube S."/>
            <person name="Kotiranta H."/>
            <person name="LaButti K.M."/>
            <person name="Lechner B.E."/>
            <person name="Liimatainen K."/>
            <person name="Lipzen A."/>
            <person name="Lukacs Z."/>
            <person name="Mihaltcheva S."/>
            <person name="Morgado L.N."/>
            <person name="Niskanen T."/>
            <person name="Noordeloos M.E."/>
            <person name="Ohm R.A."/>
            <person name="Ortiz-Santana B."/>
            <person name="Ovrebo C."/>
            <person name="Racz N."/>
            <person name="Riley R."/>
            <person name="Savchenko A."/>
            <person name="Shiryaev A."/>
            <person name="Soop K."/>
            <person name="Spirin V."/>
            <person name="Szebenyi C."/>
            <person name="Tomsovsky M."/>
            <person name="Tulloss R.E."/>
            <person name="Uehling J."/>
            <person name="Grigoriev I.V."/>
            <person name="Vagvolgyi C."/>
            <person name="Papp T."/>
            <person name="Martin F.M."/>
            <person name="Miettinen O."/>
            <person name="Hibbett D.S."/>
            <person name="Nagy L.G."/>
        </authorList>
    </citation>
    <scope>NUCLEOTIDE SEQUENCE [LARGE SCALE GENOMIC DNA]</scope>
    <source>
        <strain evidence="2 3">CBS 962.96</strain>
    </source>
</reference>
<feature type="chain" id="PRO_5020840700" description="Carbohydrate-binding module family 19 domain-containing protein" evidence="1">
    <location>
        <begin position="24"/>
        <end position="134"/>
    </location>
</feature>
<keyword evidence="3" id="KW-1185">Reference proteome</keyword>
<name>A0A4V6T580_DENBC</name>
<gene>
    <name evidence="2" type="ORF">K435DRAFT_679024</name>
</gene>
<dbReference type="EMBL" id="ML179390">
    <property type="protein sequence ID" value="THU88905.1"/>
    <property type="molecule type" value="Genomic_DNA"/>
</dbReference>
<dbReference type="Proteomes" id="UP000297245">
    <property type="component" value="Unassembled WGS sequence"/>
</dbReference>
<evidence type="ECO:0000256" key="1">
    <source>
        <dbReference type="SAM" id="SignalP"/>
    </source>
</evidence>
<evidence type="ECO:0008006" key="4">
    <source>
        <dbReference type="Google" id="ProtNLM"/>
    </source>
</evidence>
<accession>A0A4V6T580</accession>
<organism evidence="2 3">
    <name type="scientific">Dendrothele bispora (strain CBS 962.96)</name>
    <dbReference type="NCBI Taxonomy" id="1314807"/>
    <lineage>
        <taxon>Eukaryota</taxon>
        <taxon>Fungi</taxon>
        <taxon>Dikarya</taxon>
        <taxon>Basidiomycota</taxon>
        <taxon>Agaricomycotina</taxon>
        <taxon>Agaricomycetes</taxon>
        <taxon>Agaricomycetidae</taxon>
        <taxon>Agaricales</taxon>
        <taxon>Agaricales incertae sedis</taxon>
        <taxon>Dendrothele</taxon>
    </lineage>
</organism>
<dbReference type="OrthoDB" id="2362516at2759"/>
<evidence type="ECO:0000313" key="2">
    <source>
        <dbReference type="EMBL" id="THU88905.1"/>
    </source>
</evidence>
<protein>
    <recommendedName>
        <fullName evidence="4">Carbohydrate-binding module family 19 domain-containing protein</fullName>
    </recommendedName>
</protein>
<keyword evidence="1" id="KW-0732">Signal</keyword>
<evidence type="ECO:0000313" key="3">
    <source>
        <dbReference type="Proteomes" id="UP000297245"/>
    </source>
</evidence>
<proteinExistence type="predicted"/>
<dbReference type="AlphaFoldDB" id="A0A4V6T580"/>
<feature type="signal peptide" evidence="1">
    <location>
        <begin position="1"/>
        <end position="23"/>
    </location>
</feature>